<evidence type="ECO:0000256" key="8">
    <source>
        <dbReference type="ARBA" id="ARBA00023136"/>
    </source>
</evidence>
<dbReference type="AlphaFoldDB" id="A0A9J6RNN3"/>
<feature type="transmembrane region" description="Helical" evidence="10">
    <location>
        <begin position="378"/>
        <end position="400"/>
    </location>
</feature>
<name>A0A9J6RNN3_9GAMM</name>
<keyword evidence="3 9" id="KW-0813">Transport</keyword>
<dbReference type="InterPro" id="IPR001992">
    <property type="entry name" value="T2SS_GspF/T4SS_PilC_CS"/>
</dbReference>
<dbReference type="GO" id="GO:0005886">
    <property type="term" value="C:plasma membrane"/>
    <property type="evidence" value="ECO:0007669"/>
    <property type="project" value="UniProtKB-SubCell"/>
</dbReference>
<keyword evidence="7 10" id="KW-1133">Transmembrane helix</keyword>
<evidence type="ECO:0000256" key="2">
    <source>
        <dbReference type="ARBA" id="ARBA00005745"/>
    </source>
</evidence>
<dbReference type="InterPro" id="IPR018076">
    <property type="entry name" value="T2SS_GspF_dom"/>
</dbReference>
<dbReference type="Proteomes" id="UP001069090">
    <property type="component" value="Unassembled WGS sequence"/>
</dbReference>
<evidence type="ECO:0000313" key="12">
    <source>
        <dbReference type="EMBL" id="MCZ0866108.1"/>
    </source>
</evidence>
<keyword evidence="5" id="KW-0997">Cell inner membrane</keyword>
<dbReference type="EMBL" id="JAPTGG010000010">
    <property type="protein sequence ID" value="MCZ0866108.1"/>
    <property type="molecule type" value="Genomic_DNA"/>
</dbReference>
<evidence type="ECO:0000256" key="10">
    <source>
        <dbReference type="SAM" id="Phobius"/>
    </source>
</evidence>
<keyword evidence="4" id="KW-1003">Cell membrane</keyword>
<feature type="domain" description="Type II secretion system protein GspF" evidence="11">
    <location>
        <begin position="275"/>
        <end position="397"/>
    </location>
</feature>
<evidence type="ECO:0000256" key="3">
    <source>
        <dbReference type="ARBA" id="ARBA00022448"/>
    </source>
</evidence>
<comment type="caution">
    <text evidence="12">The sequence shown here is derived from an EMBL/GenBank/DDBJ whole genome shotgun (WGS) entry which is preliminary data.</text>
</comment>
<feature type="domain" description="Type II secretion system protein GspF" evidence="11">
    <location>
        <begin position="71"/>
        <end position="194"/>
    </location>
</feature>
<dbReference type="PANTHER" id="PTHR30012:SF7">
    <property type="entry name" value="PROTEIN TRANSPORT PROTEIN HOFC HOMOLOG"/>
    <property type="match status" value="1"/>
</dbReference>
<dbReference type="Pfam" id="PF00482">
    <property type="entry name" value="T2SSF"/>
    <property type="match status" value="2"/>
</dbReference>
<proteinExistence type="inferred from homology"/>
<dbReference type="InterPro" id="IPR042094">
    <property type="entry name" value="T2SS_GspF_sf"/>
</dbReference>
<accession>A0A9J6RNN3</accession>
<keyword evidence="13" id="KW-1185">Reference proteome</keyword>
<evidence type="ECO:0000256" key="6">
    <source>
        <dbReference type="ARBA" id="ARBA00022692"/>
    </source>
</evidence>
<keyword evidence="8 10" id="KW-0472">Membrane</keyword>
<dbReference type="Gene3D" id="1.20.81.30">
    <property type="entry name" value="Type II secretion system (T2SS), domain F"/>
    <property type="match status" value="2"/>
</dbReference>
<evidence type="ECO:0000256" key="5">
    <source>
        <dbReference type="ARBA" id="ARBA00022519"/>
    </source>
</evidence>
<evidence type="ECO:0000259" key="11">
    <source>
        <dbReference type="Pfam" id="PF00482"/>
    </source>
</evidence>
<evidence type="ECO:0000256" key="4">
    <source>
        <dbReference type="ARBA" id="ARBA00022475"/>
    </source>
</evidence>
<comment type="subcellular location">
    <subcellularLocation>
        <location evidence="1 9">Cell inner membrane</location>
        <topology evidence="1 9">Multi-pass membrane protein</topology>
    </subcellularLocation>
</comment>
<keyword evidence="6 9" id="KW-0812">Transmembrane</keyword>
<dbReference type="PRINTS" id="PR00812">
    <property type="entry name" value="BCTERIALGSPF"/>
</dbReference>
<evidence type="ECO:0000313" key="13">
    <source>
        <dbReference type="Proteomes" id="UP001069090"/>
    </source>
</evidence>
<evidence type="ECO:0000256" key="1">
    <source>
        <dbReference type="ARBA" id="ARBA00004429"/>
    </source>
</evidence>
<dbReference type="PANTHER" id="PTHR30012">
    <property type="entry name" value="GENERAL SECRETION PATHWAY PROTEIN"/>
    <property type="match status" value="1"/>
</dbReference>
<evidence type="ECO:0000256" key="9">
    <source>
        <dbReference type="RuleBase" id="RU003923"/>
    </source>
</evidence>
<dbReference type="RefSeq" id="WP_258332261.1">
    <property type="nucleotide sequence ID" value="NZ_JAPTGG010000010.1"/>
</dbReference>
<dbReference type="GO" id="GO:0015628">
    <property type="term" value="P:protein secretion by the type II secretion system"/>
    <property type="evidence" value="ECO:0007669"/>
    <property type="project" value="TreeGrafter"/>
</dbReference>
<comment type="similarity">
    <text evidence="2 9">Belongs to the GSP F family.</text>
</comment>
<dbReference type="InterPro" id="IPR003004">
    <property type="entry name" value="GspF/PilC"/>
</dbReference>
<evidence type="ECO:0000256" key="7">
    <source>
        <dbReference type="ARBA" id="ARBA00022989"/>
    </source>
</evidence>
<protein>
    <submittedName>
        <fullName evidence="12">Type II secretion system F family protein</fullName>
    </submittedName>
</protein>
<organism evidence="12 13">
    <name type="scientific">Dasania phycosphaerae</name>
    <dbReference type="NCBI Taxonomy" id="2950436"/>
    <lineage>
        <taxon>Bacteria</taxon>
        <taxon>Pseudomonadati</taxon>
        <taxon>Pseudomonadota</taxon>
        <taxon>Gammaproteobacteria</taxon>
        <taxon>Cellvibrionales</taxon>
        <taxon>Spongiibacteraceae</taxon>
        <taxon>Dasania</taxon>
    </lineage>
</organism>
<dbReference type="PROSITE" id="PS00874">
    <property type="entry name" value="T2SP_F"/>
    <property type="match status" value="1"/>
</dbReference>
<sequence>MATTIKTSTFTYKGTDKQGKEVKGEIQGSNQTMVKAQLRKQGVIAKSVRKKANPILIGGGKKIKPADVAIFTRQLATMMKAGVPLVQSFDIVAEGLDNPSMRDLVMEIKNDVASGSGFAPSIAKHPKYFDDLFCSLIASGEQSGTLETMLDRVATYKEKSEALKAKIKKAMTYPIAILVIALVVTALLLIKVIPQFAESFTSFGADLPAFTKMVMGLSDFVIEWWLIILVGIIGSVFTLKESIKRSETVSLAADKIILKVPIVGDIIYNSIIARFARTLSTTFAAGVPLVDALQAVAGTAGNVIYKDAIIKIKDDVTTGTQLNQSIRASGLFPSMVLQMVAIGEESGALDSMLEKVAIHFEDVVDNMVDNMTALLEPIIMAVLGVLIGGLMIAMYLPIFMLGSAI</sequence>
<reference evidence="12 13" key="1">
    <citation type="submission" date="2022-12" db="EMBL/GenBank/DDBJ databases">
        <title>Dasania phycosphaerae sp. nov., isolated from particulate material of the south coast of Korea.</title>
        <authorList>
            <person name="Jiang Y."/>
        </authorList>
    </citation>
    <scope>NUCLEOTIDE SEQUENCE [LARGE SCALE GENOMIC DNA]</scope>
    <source>
        <strain evidence="12 13">GY-19</strain>
    </source>
</reference>
<gene>
    <name evidence="12" type="ORF">O0V09_12930</name>
</gene>
<feature type="transmembrane region" description="Helical" evidence="10">
    <location>
        <begin position="213"/>
        <end position="237"/>
    </location>
</feature>
<dbReference type="FunFam" id="1.20.81.30:FF:000001">
    <property type="entry name" value="Type II secretion system protein F"/>
    <property type="match status" value="2"/>
</dbReference>
<feature type="transmembrane region" description="Helical" evidence="10">
    <location>
        <begin position="173"/>
        <end position="193"/>
    </location>
</feature>